<evidence type="ECO:0000313" key="2">
    <source>
        <dbReference type="EMBL" id="VDP92000.1"/>
    </source>
</evidence>
<accession>A0A183B693</accession>
<feature type="region of interest" description="Disordered" evidence="1">
    <location>
        <begin position="102"/>
        <end position="145"/>
    </location>
</feature>
<evidence type="ECO:0000313" key="3">
    <source>
        <dbReference type="Proteomes" id="UP000272942"/>
    </source>
</evidence>
<organism evidence="4">
    <name type="scientific">Echinostoma caproni</name>
    <dbReference type="NCBI Taxonomy" id="27848"/>
    <lineage>
        <taxon>Eukaryota</taxon>
        <taxon>Metazoa</taxon>
        <taxon>Spiralia</taxon>
        <taxon>Lophotrochozoa</taxon>
        <taxon>Platyhelminthes</taxon>
        <taxon>Trematoda</taxon>
        <taxon>Digenea</taxon>
        <taxon>Plagiorchiida</taxon>
        <taxon>Echinostomata</taxon>
        <taxon>Echinostomatoidea</taxon>
        <taxon>Echinostomatidae</taxon>
        <taxon>Echinostoma</taxon>
    </lineage>
</organism>
<reference evidence="4" key="1">
    <citation type="submission" date="2016-06" db="UniProtKB">
        <authorList>
            <consortium name="WormBaseParasite"/>
        </authorList>
    </citation>
    <scope>IDENTIFICATION</scope>
</reference>
<evidence type="ECO:0000313" key="4">
    <source>
        <dbReference type="WBParaSite" id="ECPE_0001476801-mRNA-1"/>
    </source>
</evidence>
<dbReference type="EMBL" id="UZAN01058370">
    <property type="protein sequence ID" value="VDP92000.1"/>
    <property type="molecule type" value="Genomic_DNA"/>
</dbReference>
<feature type="compositionally biased region" description="Basic and acidic residues" evidence="1">
    <location>
        <begin position="211"/>
        <end position="221"/>
    </location>
</feature>
<evidence type="ECO:0000256" key="1">
    <source>
        <dbReference type="SAM" id="MobiDB-lite"/>
    </source>
</evidence>
<feature type="compositionally biased region" description="Basic residues" evidence="1">
    <location>
        <begin position="50"/>
        <end position="61"/>
    </location>
</feature>
<sequence length="233" mass="27300">MKTGNMEKSVNMHSLRPEGRIPAGLHEHGNMMHRVDPLPSSHLNKLTSHDKHHHSYHHHPYHNLQPDMTPKEHLHSLNLRRGKHADGNPSDHYQMYQLAHGNSRTFGKHPSDMEGHRTHAGQWSDLDRFHGQKGSSKWGRSEPHLHHARRDLPEYGISARRMYDDAYDYRKPEWMGQSKPEIVRDRYEANQSPVRHNQNFLSHMGGQPSFSERDWSRRRPDQPSFGAFGQKFF</sequence>
<dbReference type="WBParaSite" id="ECPE_0001476801-mRNA-1">
    <property type="protein sequence ID" value="ECPE_0001476801-mRNA-1"/>
    <property type="gene ID" value="ECPE_0001476801"/>
</dbReference>
<name>A0A183B693_9TREM</name>
<dbReference type="AlphaFoldDB" id="A0A183B693"/>
<reference evidence="2 3" key="2">
    <citation type="submission" date="2018-11" db="EMBL/GenBank/DDBJ databases">
        <authorList>
            <consortium name="Pathogen Informatics"/>
        </authorList>
    </citation>
    <scope>NUCLEOTIDE SEQUENCE [LARGE SCALE GENOMIC DNA]</scope>
    <source>
        <strain evidence="2 3">Egypt</strain>
    </source>
</reference>
<proteinExistence type="predicted"/>
<gene>
    <name evidence="2" type="ORF">ECPE_LOCUS14728</name>
</gene>
<feature type="region of interest" description="Disordered" evidence="1">
    <location>
        <begin position="42"/>
        <end position="69"/>
    </location>
</feature>
<dbReference type="Proteomes" id="UP000272942">
    <property type="component" value="Unassembled WGS sequence"/>
</dbReference>
<dbReference type="OrthoDB" id="10380043at2759"/>
<protein>
    <submittedName>
        <fullName evidence="4">Btz domain-containing protein</fullName>
    </submittedName>
</protein>
<keyword evidence="3" id="KW-1185">Reference proteome</keyword>
<feature type="region of interest" description="Disordered" evidence="1">
    <location>
        <begin position="198"/>
        <end position="233"/>
    </location>
</feature>